<reference evidence="1 2" key="1">
    <citation type="submission" date="2011-09" db="EMBL/GenBank/DDBJ databases">
        <authorList>
            <person name="McClelland M."/>
            <person name="Clifton S."/>
            <person name="Porwollik S."/>
            <person name="Cheng P."/>
            <person name="Wollam A."/>
            <person name="Wang C."/>
            <person name="Pepin K."/>
            <person name="Bhonagiri V."/>
            <person name="Fulton R."/>
            <person name="Fulton L.F."/>
            <person name="Delehaunty K."/>
            <person name="Fronick C."/>
            <person name="O'Laughlin M."/>
            <person name="Godfrey J."/>
            <person name="Waligorski J."/>
            <person name="Appelbaum E."/>
            <person name="Farmer C."/>
            <person name="Strong C."/>
            <person name="Tomlinson C."/>
            <person name="Hou S."/>
            <person name="Minx P."/>
            <person name="Warren W."/>
            <person name="Wilson R.K."/>
        </authorList>
    </citation>
    <scope>NUCLEOTIDE SEQUENCE [LARGE SCALE GENOMIC DNA]</scope>
    <source>
        <strain evidence="2">SARB 27</strain>
    </source>
</reference>
<proteinExistence type="predicted"/>
<accession>A0A6C8GCG6</accession>
<evidence type="ECO:0000313" key="1">
    <source>
        <dbReference type="EMBL" id="EHB43367.1"/>
    </source>
</evidence>
<evidence type="ECO:0000313" key="2">
    <source>
        <dbReference type="Proteomes" id="UP000004564"/>
    </source>
</evidence>
<sequence length="105" mass="12035">MKNSTAKRKLTRNFINQEHVMSDKHAPAISAEKTIPANWAYPLGVLVPSPKLPQLHFVMKDNYHTFLLSLENILLSLREAERQGEVPPIADEWWGTLQGKFDVLR</sequence>
<name>A0A6C8GCG6_SALIN</name>
<dbReference type="Proteomes" id="UP000004564">
    <property type="component" value="Chromosome"/>
</dbReference>
<comment type="caution">
    <text evidence="1">The sequence shown here is derived from an EMBL/GenBank/DDBJ whole genome shotgun (WGS) entry which is preliminary data.</text>
</comment>
<dbReference type="AlphaFoldDB" id="A0A6C8GCG6"/>
<gene>
    <name evidence="1" type="ORF">SEENIN0B_03281</name>
</gene>
<organism evidence="1 2">
    <name type="scientific">Salmonella enterica subsp. enterica serovar Infantis str. SARB27</name>
    <dbReference type="NCBI Taxonomy" id="596155"/>
    <lineage>
        <taxon>Bacteria</taxon>
        <taxon>Pseudomonadati</taxon>
        <taxon>Pseudomonadota</taxon>
        <taxon>Gammaproteobacteria</taxon>
        <taxon>Enterobacterales</taxon>
        <taxon>Enterobacteriaceae</taxon>
        <taxon>Salmonella</taxon>
    </lineage>
</organism>
<dbReference type="EMBL" id="AFYI01000002">
    <property type="protein sequence ID" value="EHB43367.1"/>
    <property type="molecule type" value="Genomic_DNA"/>
</dbReference>
<protein>
    <submittedName>
        <fullName evidence="1">Uncharacterized protein</fullName>
    </submittedName>
</protein>